<evidence type="ECO:0000256" key="10">
    <source>
        <dbReference type="ARBA" id="ARBA00022827"/>
    </source>
</evidence>
<dbReference type="Gene3D" id="2.40.30.30">
    <property type="entry name" value="Riboflavin kinase-like"/>
    <property type="match status" value="1"/>
</dbReference>
<sequence length="308" mass="34268">MIVIDRNGQKECPEALAATIGFFDGVHLGHRFLIDQLKKVAAERGLPSAVITFRIHPRAVLHADYQPKLLNTWEEKLAQLATTGVDYCLVLDFTLELSRFSAAEFITKILAEAFRVKALLIGYDHRFGHDRAEGFDQYVVYGKALGMDVIQALPYDNGQTKVSSSEVRRLLAEGEVKQASVLLSYPYSLKGKIVKGHQVGRTIGFPTANLSVEDSRKILPGNGVYAVWAVLSGKRYKGMLSIGNRPTLDDGNSQSIEVYLLDFSGDLYGKEIEVSFVSKIRDNRKFPSLLALKSQLEQDRQTVSECLI</sequence>
<keyword evidence="8 15" id="KW-0547">Nucleotide-binding</keyword>
<dbReference type="EC" id="2.7.1.26" evidence="15"/>
<proteinExistence type="inferred from homology"/>
<feature type="domain" description="Riboflavin kinase" evidence="16">
    <location>
        <begin position="182"/>
        <end position="308"/>
    </location>
</feature>
<dbReference type="EC" id="2.7.7.2" evidence="15"/>
<organism evidence="17 18">
    <name type="scientific">Parabacteroides faecalis</name>
    <dbReference type="NCBI Taxonomy" id="2924040"/>
    <lineage>
        <taxon>Bacteria</taxon>
        <taxon>Pseudomonadati</taxon>
        <taxon>Bacteroidota</taxon>
        <taxon>Bacteroidia</taxon>
        <taxon>Bacteroidales</taxon>
        <taxon>Tannerellaceae</taxon>
        <taxon>Parabacteroides</taxon>
    </lineage>
</organism>
<dbReference type="Proteomes" id="UP001165444">
    <property type="component" value="Unassembled WGS sequence"/>
</dbReference>
<evidence type="ECO:0000256" key="15">
    <source>
        <dbReference type="PIRNR" id="PIRNR004491"/>
    </source>
</evidence>
<keyword evidence="11 15" id="KW-0067">ATP-binding</keyword>
<keyword evidence="5 15" id="KW-0288">FMN</keyword>
<evidence type="ECO:0000256" key="13">
    <source>
        <dbReference type="ARBA" id="ARBA00047880"/>
    </source>
</evidence>
<dbReference type="InterPro" id="IPR015864">
    <property type="entry name" value="FAD_synthase"/>
</dbReference>
<dbReference type="InterPro" id="IPR023465">
    <property type="entry name" value="Riboflavin_kinase_dom_sf"/>
</dbReference>
<evidence type="ECO:0000256" key="2">
    <source>
        <dbReference type="ARBA" id="ARBA00004726"/>
    </source>
</evidence>
<keyword evidence="6 15" id="KW-0808">Transferase</keyword>
<dbReference type="InterPro" id="IPR023468">
    <property type="entry name" value="Riboflavin_kinase"/>
</dbReference>
<dbReference type="SUPFAM" id="SSF82114">
    <property type="entry name" value="Riboflavin kinase-like"/>
    <property type="match status" value="1"/>
</dbReference>
<dbReference type="Pfam" id="PF06574">
    <property type="entry name" value="FAD_syn"/>
    <property type="match status" value="1"/>
</dbReference>
<comment type="catalytic activity">
    <reaction evidence="14 15">
        <text>FMN + ATP + H(+) = FAD + diphosphate</text>
        <dbReference type="Rhea" id="RHEA:17237"/>
        <dbReference type="ChEBI" id="CHEBI:15378"/>
        <dbReference type="ChEBI" id="CHEBI:30616"/>
        <dbReference type="ChEBI" id="CHEBI:33019"/>
        <dbReference type="ChEBI" id="CHEBI:57692"/>
        <dbReference type="ChEBI" id="CHEBI:58210"/>
        <dbReference type="EC" id="2.7.7.2"/>
    </reaction>
</comment>
<evidence type="ECO:0000256" key="14">
    <source>
        <dbReference type="ARBA" id="ARBA00049494"/>
    </source>
</evidence>
<evidence type="ECO:0000256" key="7">
    <source>
        <dbReference type="ARBA" id="ARBA00022695"/>
    </source>
</evidence>
<dbReference type="EMBL" id="JAKZMM010000001">
    <property type="protein sequence ID" value="MCJ2379153.1"/>
    <property type="molecule type" value="Genomic_DNA"/>
</dbReference>
<comment type="pathway">
    <text evidence="3 15">Cofactor biosynthesis; FMN biosynthesis; FMN from riboflavin (ATP route): step 1/1.</text>
</comment>
<dbReference type="Pfam" id="PF01687">
    <property type="entry name" value="Flavokinase"/>
    <property type="match status" value="1"/>
</dbReference>
<comment type="catalytic activity">
    <reaction evidence="13 15">
        <text>riboflavin + ATP = FMN + ADP + H(+)</text>
        <dbReference type="Rhea" id="RHEA:14357"/>
        <dbReference type="ChEBI" id="CHEBI:15378"/>
        <dbReference type="ChEBI" id="CHEBI:30616"/>
        <dbReference type="ChEBI" id="CHEBI:57986"/>
        <dbReference type="ChEBI" id="CHEBI:58210"/>
        <dbReference type="ChEBI" id="CHEBI:456216"/>
        <dbReference type="EC" id="2.7.1.26"/>
    </reaction>
</comment>
<keyword evidence="4 15" id="KW-0285">Flavoprotein</keyword>
<dbReference type="NCBIfam" id="NF004160">
    <property type="entry name" value="PRK05627.1-3"/>
    <property type="match status" value="1"/>
</dbReference>
<comment type="similarity">
    <text evidence="15">Belongs to the ribF family.</text>
</comment>
<dbReference type="GO" id="GO:0008531">
    <property type="term" value="F:riboflavin kinase activity"/>
    <property type="evidence" value="ECO:0007669"/>
    <property type="project" value="UniProtKB-EC"/>
</dbReference>
<dbReference type="InterPro" id="IPR015865">
    <property type="entry name" value="Riboflavin_kinase_bac/euk"/>
</dbReference>
<comment type="function">
    <text evidence="1">Catalyzes the phosphorylation of riboflavin to FMN followed by the adenylation of FMN to FAD.</text>
</comment>
<evidence type="ECO:0000256" key="5">
    <source>
        <dbReference type="ARBA" id="ARBA00022643"/>
    </source>
</evidence>
<protein>
    <recommendedName>
        <fullName evidence="15">Riboflavin biosynthesis protein</fullName>
    </recommendedName>
    <domain>
        <recommendedName>
            <fullName evidence="15">Riboflavin kinase</fullName>
            <ecNumber evidence="15">2.7.1.26</ecNumber>
        </recommendedName>
        <alternativeName>
            <fullName evidence="15">Flavokinase</fullName>
        </alternativeName>
    </domain>
    <domain>
        <recommendedName>
            <fullName evidence="15">FMN adenylyltransferase</fullName>
            <ecNumber evidence="15">2.7.7.2</ecNumber>
        </recommendedName>
        <alternativeName>
            <fullName evidence="15">FAD pyrophosphorylase</fullName>
        </alternativeName>
        <alternativeName>
            <fullName evidence="15">FAD synthase</fullName>
        </alternativeName>
    </domain>
</protein>
<dbReference type="NCBIfam" id="TIGR00083">
    <property type="entry name" value="ribF"/>
    <property type="match status" value="1"/>
</dbReference>
<evidence type="ECO:0000256" key="1">
    <source>
        <dbReference type="ARBA" id="ARBA00002121"/>
    </source>
</evidence>
<name>A0ABT0BWJ9_9BACT</name>
<dbReference type="Gene3D" id="3.40.50.620">
    <property type="entry name" value="HUPs"/>
    <property type="match status" value="1"/>
</dbReference>
<dbReference type="SMART" id="SM00904">
    <property type="entry name" value="Flavokinase"/>
    <property type="match status" value="1"/>
</dbReference>
<keyword evidence="7 15" id="KW-0548">Nucleotidyltransferase</keyword>
<evidence type="ECO:0000256" key="6">
    <source>
        <dbReference type="ARBA" id="ARBA00022679"/>
    </source>
</evidence>
<dbReference type="NCBIfam" id="NF004162">
    <property type="entry name" value="PRK05627.1-5"/>
    <property type="match status" value="1"/>
</dbReference>
<keyword evidence="10 15" id="KW-0274">FAD</keyword>
<evidence type="ECO:0000256" key="11">
    <source>
        <dbReference type="ARBA" id="ARBA00022840"/>
    </source>
</evidence>
<evidence type="ECO:0000256" key="8">
    <source>
        <dbReference type="ARBA" id="ARBA00022741"/>
    </source>
</evidence>
<comment type="pathway">
    <text evidence="2 15">Cofactor biosynthesis; FAD biosynthesis; FAD from FMN: step 1/1.</text>
</comment>
<dbReference type="GO" id="GO:0003919">
    <property type="term" value="F:FMN adenylyltransferase activity"/>
    <property type="evidence" value="ECO:0007669"/>
    <property type="project" value="UniProtKB-EC"/>
</dbReference>
<dbReference type="SUPFAM" id="SSF52374">
    <property type="entry name" value="Nucleotidylyl transferase"/>
    <property type="match status" value="1"/>
</dbReference>
<dbReference type="InterPro" id="IPR002606">
    <property type="entry name" value="Riboflavin_kinase_bac"/>
</dbReference>
<evidence type="ECO:0000256" key="3">
    <source>
        <dbReference type="ARBA" id="ARBA00005201"/>
    </source>
</evidence>
<evidence type="ECO:0000256" key="12">
    <source>
        <dbReference type="ARBA" id="ARBA00023268"/>
    </source>
</evidence>
<evidence type="ECO:0000256" key="9">
    <source>
        <dbReference type="ARBA" id="ARBA00022777"/>
    </source>
</evidence>
<reference evidence="17 18" key="1">
    <citation type="submission" date="2022-03" db="EMBL/GenBank/DDBJ databases">
        <title>Parabacteroides sp. nov. isolated from swine feces.</title>
        <authorList>
            <person name="Bak J.E."/>
        </authorList>
    </citation>
    <scope>NUCLEOTIDE SEQUENCE [LARGE SCALE GENOMIC DNA]</scope>
    <source>
        <strain evidence="17 18">AGMB00274</strain>
    </source>
</reference>
<evidence type="ECO:0000259" key="16">
    <source>
        <dbReference type="SMART" id="SM00904"/>
    </source>
</evidence>
<gene>
    <name evidence="17" type="ORF">MUN53_00695</name>
</gene>
<keyword evidence="12" id="KW-0511">Multifunctional enzyme</keyword>
<dbReference type="PANTHER" id="PTHR22749:SF6">
    <property type="entry name" value="RIBOFLAVIN KINASE"/>
    <property type="match status" value="1"/>
</dbReference>
<comment type="caution">
    <text evidence="17">The sequence shown here is derived from an EMBL/GenBank/DDBJ whole genome shotgun (WGS) entry which is preliminary data.</text>
</comment>
<evidence type="ECO:0000313" key="17">
    <source>
        <dbReference type="EMBL" id="MCJ2379153.1"/>
    </source>
</evidence>
<keyword evidence="9 15" id="KW-0418">Kinase</keyword>
<evidence type="ECO:0000256" key="4">
    <source>
        <dbReference type="ARBA" id="ARBA00022630"/>
    </source>
</evidence>
<keyword evidence="18" id="KW-1185">Reference proteome</keyword>
<evidence type="ECO:0000313" key="18">
    <source>
        <dbReference type="Proteomes" id="UP001165444"/>
    </source>
</evidence>
<dbReference type="CDD" id="cd02064">
    <property type="entry name" value="FAD_synthetase_N"/>
    <property type="match status" value="1"/>
</dbReference>
<dbReference type="PIRSF" id="PIRSF004491">
    <property type="entry name" value="FAD_Synth"/>
    <property type="match status" value="1"/>
</dbReference>
<dbReference type="InterPro" id="IPR014729">
    <property type="entry name" value="Rossmann-like_a/b/a_fold"/>
</dbReference>
<dbReference type="PANTHER" id="PTHR22749">
    <property type="entry name" value="RIBOFLAVIN KINASE/FMN ADENYLYLTRANSFERASE"/>
    <property type="match status" value="1"/>
</dbReference>
<accession>A0ABT0BWJ9</accession>